<dbReference type="Pfam" id="PF00892">
    <property type="entry name" value="EamA"/>
    <property type="match status" value="2"/>
</dbReference>
<dbReference type="PANTHER" id="PTHR32322:SF18">
    <property type="entry name" value="S-ADENOSYLMETHIONINE_S-ADENOSYLHOMOCYSTEINE TRANSPORTER"/>
    <property type="match status" value="1"/>
</dbReference>
<organism evidence="9 10">
    <name type="scientific">Lihuaxuella thermophila</name>
    <dbReference type="NCBI Taxonomy" id="1173111"/>
    <lineage>
        <taxon>Bacteria</taxon>
        <taxon>Bacillati</taxon>
        <taxon>Bacillota</taxon>
        <taxon>Bacilli</taxon>
        <taxon>Bacillales</taxon>
        <taxon>Thermoactinomycetaceae</taxon>
        <taxon>Lihuaxuella</taxon>
    </lineage>
</organism>
<dbReference type="Proteomes" id="UP000199695">
    <property type="component" value="Unassembled WGS sequence"/>
</dbReference>
<evidence type="ECO:0000256" key="1">
    <source>
        <dbReference type="ARBA" id="ARBA00004651"/>
    </source>
</evidence>
<evidence type="ECO:0000256" key="7">
    <source>
        <dbReference type="SAM" id="Phobius"/>
    </source>
</evidence>
<keyword evidence="3" id="KW-1003">Cell membrane</keyword>
<feature type="transmembrane region" description="Helical" evidence="7">
    <location>
        <begin position="166"/>
        <end position="188"/>
    </location>
</feature>
<feature type="domain" description="EamA" evidence="8">
    <location>
        <begin position="140"/>
        <end position="274"/>
    </location>
</feature>
<evidence type="ECO:0000313" key="10">
    <source>
        <dbReference type="Proteomes" id="UP000199695"/>
    </source>
</evidence>
<name>A0A1H8E2S4_9BACL</name>
<dbReference type="OrthoDB" id="4529062at2"/>
<evidence type="ECO:0000256" key="3">
    <source>
        <dbReference type="ARBA" id="ARBA00022475"/>
    </source>
</evidence>
<feature type="transmembrane region" description="Helical" evidence="7">
    <location>
        <begin position="27"/>
        <end position="44"/>
    </location>
</feature>
<dbReference type="InterPro" id="IPR000620">
    <property type="entry name" value="EamA_dom"/>
</dbReference>
<feature type="transmembrane region" description="Helical" evidence="7">
    <location>
        <begin position="229"/>
        <end position="253"/>
    </location>
</feature>
<keyword evidence="5 7" id="KW-1133">Transmembrane helix</keyword>
<feature type="transmembrane region" description="Helical" evidence="7">
    <location>
        <begin position="56"/>
        <end position="74"/>
    </location>
</feature>
<dbReference type="RefSeq" id="WP_089967162.1">
    <property type="nucleotide sequence ID" value="NZ_FOCQ01000006.1"/>
</dbReference>
<keyword evidence="4 7" id="KW-0812">Transmembrane</keyword>
<feature type="transmembrane region" description="Helical" evidence="7">
    <location>
        <begin position="143"/>
        <end position="159"/>
    </location>
</feature>
<reference evidence="9 10" key="1">
    <citation type="submission" date="2016-10" db="EMBL/GenBank/DDBJ databases">
        <authorList>
            <person name="de Groot N.N."/>
        </authorList>
    </citation>
    <scope>NUCLEOTIDE SEQUENCE [LARGE SCALE GENOMIC DNA]</scope>
    <source>
        <strain evidence="9 10">DSM 46701</strain>
    </source>
</reference>
<evidence type="ECO:0000313" key="9">
    <source>
        <dbReference type="EMBL" id="SEN13068.1"/>
    </source>
</evidence>
<feature type="domain" description="EamA" evidence="8">
    <location>
        <begin position="2"/>
        <end position="128"/>
    </location>
</feature>
<dbReference type="SUPFAM" id="SSF103481">
    <property type="entry name" value="Multidrug resistance efflux transporter EmrE"/>
    <property type="match status" value="2"/>
</dbReference>
<feature type="transmembrane region" description="Helical" evidence="7">
    <location>
        <begin position="259"/>
        <end position="279"/>
    </location>
</feature>
<keyword evidence="6 7" id="KW-0472">Membrane</keyword>
<gene>
    <name evidence="9" type="ORF">SAMN05444955_10673</name>
</gene>
<dbReference type="AlphaFoldDB" id="A0A1H8E2S4"/>
<feature type="transmembrane region" description="Helical" evidence="7">
    <location>
        <begin position="112"/>
        <end position="131"/>
    </location>
</feature>
<evidence type="ECO:0000256" key="5">
    <source>
        <dbReference type="ARBA" id="ARBA00022989"/>
    </source>
</evidence>
<evidence type="ECO:0000259" key="8">
    <source>
        <dbReference type="Pfam" id="PF00892"/>
    </source>
</evidence>
<accession>A0A1H8E2S4</accession>
<comment type="similarity">
    <text evidence="2">Belongs to the EamA transporter family.</text>
</comment>
<dbReference type="PANTHER" id="PTHR32322">
    <property type="entry name" value="INNER MEMBRANE TRANSPORTER"/>
    <property type="match status" value="1"/>
</dbReference>
<dbReference type="GO" id="GO:0005886">
    <property type="term" value="C:plasma membrane"/>
    <property type="evidence" value="ECO:0007669"/>
    <property type="project" value="UniProtKB-SubCell"/>
</dbReference>
<dbReference type="InterPro" id="IPR050638">
    <property type="entry name" value="AA-Vitamin_Transporters"/>
</dbReference>
<protein>
    <submittedName>
        <fullName evidence="9">Permease of the drug/metabolite transporter (DMT) superfamily</fullName>
    </submittedName>
</protein>
<evidence type="ECO:0000256" key="2">
    <source>
        <dbReference type="ARBA" id="ARBA00007362"/>
    </source>
</evidence>
<keyword evidence="10" id="KW-1185">Reference proteome</keyword>
<feature type="transmembrane region" description="Helical" evidence="7">
    <location>
        <begin position="204"/>
        <end position="222"/>
    </location>
</feature>
<dbReference type="EMBL" id="FOCQ01000006">
    <property type="protein sequence ID" value="SEN13068.1"/>
    <property type="molecule type" value="Genomic_DNA"/>
</dbReference>
<feature type="transmembrane region" description="Helical" evidence="7">
    <location>
        <begin position="86"/>
        <end position="105"/>
    </location>
</feature>
<sequence length="298" mass="32412">MVVMVAWGLNVIATKILVTRFPPVTMTAFRVFAAGLTVLLIQWMGRELRKLSLKETGFICFVALFNVVGHHYFLSLGLSMSTASNAGIILGLVPLVTTVLAVTFLKEKMTLLRFLGFLLGFAGVMLTMLHGSRHTIQFTIGDFYVLLAVVTQAVSFILIKKSPLNAGMLTGWMLVSGASALFLIGLFIEPRGLDRLSTGTWSDWLIFSASAIIATGLGHMTYNKALQKIGASASSVFINLTPFFSMMGAFFLLDEEIGWLKVTGCIFIVTGVFLGTGLIEEKAKKWLSSAKVSHKVQG</sequence>
<comment type="subcellular location">
    <subcellularLocation>
        <location evidence="1">Cell membrane</location>
        <topology evidence="1">Multi-pass membrane protein</topology>
    </subcellularLocation>
</comment>
<evidence type="ECO:0000256" key="4">
    <source>
        <dbReference type="ARBA" id="ARBA00022692"/>
    </source>
</evidence>
<proteinExistence type="inferred from homology"/>
<dbReference type="InterPro" id="IPR037185">
    <property type="entry name" value="EmrE-like"/>
</dbReference>
<evidence type="ECO:0000256" key="6">
    <source>
        <dbReference type="ARBA" id="ARBA00023136"/>
    </source>
</evidence>